<dbReference type="OrthoDB" id="4179385at2"/>
<proteinExistence type="predicted"/>
<accession>A0A239DIW5</accession>
<gene>
    <name evidence="1" type="ORF">SAMN06264365_113161</name>
</gene>
<keyword evidence="2" id="KW-1185">Reference proteome</keyword>
<name>A0A239DIW5_9ACTN</name>
<dbReference type="AlphaFoldDB" id="A0A239DIW5"/>
<reference evidence="1 2" key="1">
    <citation type="submission" date="2017-06" db="EMBL/GenBank/DDBJ databases">
        <authorList>
            <person name="Kim H.J."/>
            <person name="Triplett B.A."/>
        </authorList>
    </citation>
    <scope>NUCLEOTIDE SEQUENCE [LARGE SCALE GENOMIC DNA]</scope>
    <source>
        <strain evidence="1 2">DSM 43151</strain>
    </source>
</reference>
<sequence length="177" mass="19113">MEITGVMATDAGMGALWALGSFDGIVDYDTWESELLEDEDIARHIAGGALVPVNIGGDGAFQVVARVGESSALAQLTERERKYVVVASEPYLLITTNDAVISGIEHVAAESNDNLRVPLPAGRWSVAIFLIDWEAEPGQADDAGRPAPTALSDFTILINPEGQPNREYRTQIQTFER</sequence>
<organism evidence="1 2">
    <name type="scientific">Actinoplanes regularis</name>
    <dbReference type="NCBI Taxonomy" id="52697"/>
    <lineage>
        <taxon>Bacteria</taxon>
        <taxon>Bacillati</taxon>
        <taxon>Actinomycetota</taxon>
        <taxon>Actinomycetes</taxon>
        <taxon>Micromonosporales</taxon>
        <taxon>Micromonosporaceae</taxon>
        <taxon>Actinoplanes</taxon>
    </lineage>
</organism>
<dbReference type="RefSeq" id="WP_089296476.1">
    <property type="nucleotide sequence ID" value="NZ_BOMU01000067.1"/>
</dbReference>
<protein>
    <submittedName>
        <fullName evidence="1">Uncharacterized protein</fullName>
    </submittedName>
</protein>
<dbReference type="EMBL" id="FZNR01000013">
    <property type="protein sequence ID" value="SNS31594.1"/>
    <property type="molecule type" value="Genomic_DNA"/>
</dbReference>
<evidence type="ECO:0000313" key="1">
    <source>
        <dbReference type="EMBL" id="SNS31594.1"/>
    </source>
</evidence>
<evidence type="ECO:0000313" key="2">
    <source>
        <dbReference type="Proteomes" id="UP000198415"/>
    </source>
</evidence>
<dbReference type="Proteomes" id="UP000198415">
    <property type="component" value="Unassembled WGS sequence"/>
</dbReference>